<organism evidence="1 2">
    <name type="scientific">Reticulomyxa filosa</name>
    <dbReference type="NCBI Taxonomy" id="46433"/>
    <lineage>
        <taxon>Eukaryota</taxon>
        <taxon>Sar</taxon>
        <taxon>Rhizaria</taxon>
        <taxon>Retaria</taxon>
        <taxon>Foraminifera</taxon>
        <taxon>Monothalamids</taxon>
        <taxon>Reticulomyxidae</taxon>
        <taxon>Reticulomyxa</taxon>
    </lineage>
</organism>
<evidence type="ECO:0000313" key="2">
    <source>
        <dbReference type="Proteomes" id="UP000023152"/>
    </source>
</evidence>
<evidence type="ECO:0000313" key="1">
    <source>
        <dbReference type="EMBL" id="ETO35714.1"/>
    </source>
</evidence>
<protein>
    <submittedName>
        <fullName evidence="1">Uncharacterized protein</fullName>
    </submittedName>
</protein>
<gene>
    <name evidence="1" type="ORF">RFI_01348</name>
</gene>
<comment type="caution">
    <text evidence="1">The sequence shown here is derived from an EMBL/GenBank/DDBJ whole genome shotgun (WGS) entry which is preliminary data.</text>
</comment>
<accession>X6PCC0</accession>
<name>X6PCC0_RETFI</name>
<dbReference type="EMBL" id="ASPP01001382">
    <property type="protein sequence ID" value="ETO35714.1"/>
    <property type="molecule type" value="Genomic_DNA"/>
</dbReference>
<dbReference type="AlphaFoldDB" id="X6PCC0"/>
<dbReference type="Proteomes" id="UP000023152">
    <property type="component" value="Unassembled WGS sequence"/>
</dbReference>
<proteinExistence type="predicted"/>
<keyword evidence="2" id="KW-1185">Reference proteome</keyword>
<reference evidence="1 2" key="1">
    <citation type="journal article" date="2013" name="Curr. Biol.">
        <title>The Genome of the Foraminiferan Reticulomyxa filosa.</title>
        <authorList>
            <person name="Glockner G."/>
            <person name="Hulsmann N."/>
            <person name="Schleicher M."/>
            <person name="Noegel A.A."/>
            <person name="Eichinger L."/>
            <person name="Gallinger C."/>
            <person name="Pawlowski J."/>
            <person name="Sierra R."/>
            <person name="Euteneuer U."/>
            <person name="Pillet L."/>
            <person name="Moustafa A."/>
            <person name="Platzer M."/>
            <person name="Groth M."/>
            <person name="Szafranski K."/>
            <person name="Schliwa M."/>
        </authorList>
    </citation>
    <scope>NUCLEOTIDE SEQUENCE [LARGE SCALE GENOMIC DNA]</scope>
</reference>
<sequence>MNSNKIPVIPALVESTGDIAKTDKEKAEMLVSWFSQPPQTTKNELLSIKKKFEALRYISSYSQSNDQKWWTILRFDNNGVSYAVLLHISSAYDSVWRAQDDSFLKDRIGQVVKEMLKLEYLRGHHYLLLYINDLAKTVEDPIKCGMFADDVALWTSIYTSDEKEMEWQLNQLQKILDNMKNKKKYPKMNLHLSNSSILEADHVKYLGLIGSTNDFPTMFTARKLYYVLIKEYDQTITGICLCILEWSCRITQEKIVKDSKSRNVQNPCITSVFDGTVNFQHDIESDKKKNIDPLIIIIFNLLKSCFWKDMPVVKVIFSNAKDVQKALQEKTITIGFNEAKCEIFDKIQKYASIVEREIIHLKNAITEKTQDFRNVYYAKDSKQVI</sequence>